<dbReference type="Proteomes" id="UP000649617">
    <property type="component" value="Unassembled WGS sequence"/>
</dbReference>
<feature type="transmembrane region" description="Helical" evidence="1">
    <location>
        <begin position="175"/>
        <end position="193"/>
    </location>
</feature>
<keyword evidence="1" id="KW-0472">Membrane</keyword>
<accession>A0A812UCP0</accession>
<dbReference type="EMBL" id="CAJNIZ010037446">
    <property type="protein sequence ID" value="CAE7571315.1"/>
    <property type="molecule type" value="Genomic_DNA"/>
</dbReference>
<feature type="transmembrane region" description="Helical" evidence="1">
    <location>
        <begin position="439"/>
        <end position="459"/>
    </location>
</feature>
<organism evidence="2 3">
    <name type="scientific">Symbiodinium pilosum</name>
    <name type="common">Dinoflagellate</name>
    <dbReference type="NCBI Taxonomy" id="2952"/>
    <lineage>
        <taxon>Eukaryota</taxon>
        <taxon>Sar</taxon>
        <taxon>Alveolata</taxon>
        <taxon>Dinophyceae</taxon>
        <taxon>Suessiales</taxon>
        <taxon>Symbiodiniaceae</taxon>
        <taxon>Symbiodinium</taxon>
    </lineage>
</organism>
<feature type="transmembrane region" description="Helical" evidence="1">
    <location>
        <begin position="315"/>
        <end position="338"/>
    </location>
</feature>
<protein>
    <submittedName>
        <fullName evidence="2">Uncharacterized protein</fullName>
    </submittedName>
</protein>
<reference evidence="2" key="1">
    <citation type="submission" date="2021-02" db="EMBL/GenBank/DDBJ databases">
        <authorList>
            <person name="Dougan E. K."/>
            <person name="Rhodes N."/>
            <person name="Thang M."/>
            <person name="Chan C."/>
        </authorList>
    </citation>
    <scope>NUCLEOTIDE SEQUENCE</scope>
</reference>
<name>A0A812UCP0_SYMPI</name>
<feature type="transmembrane region" description="Helical" evidence="1">
    <location>
        <begin position="358"/>
        <end position="376"/>
    </location>
</feature>
<dbReference type="OrthoDB" id="432989at2759"/>
<keyword evidence="3" id="KW-1185">Reference proteome</keyword>
<feature type="transmembrane region" description="Helical" evidence="1">
    <location>
        <begin position="146"/>
        <end position="163"/>
    </location>
</feature>
<proteinExistence type="predicted"/>
<gene>
    <name evidence="2" type="ORF">SPIL2461_LOCUS15383</name>
</gene>
<keyword evidence="1" id="KW-0812">Transmembrane</keyword>
<feature type="non-terminal residue" evidence="2">
    <location>
        <position position="1"/>
    </location>
</feature>
<sequence length="595" mass="68323">MGCTVCGHPFAEVGQGKVTPEAIYAVQGVSFATVPVVVACGFIKMLLHPDFNFTGGIACKYMELGSQQADPKEADRCREGRTGTCFFVAGLLMMVSGSRMIIPRLREVEEQYLLQQPTHLLSREGLTLRAEQRQQIRTVPIRWKRAHLIFVSVFLIFPLILLWEFTYCDYFGENALYFIIGFSFAMNFVDNSLSRAVREELIQVPLSTACSVVLFIGTLGADDFVDFCEGFFLELLYGILERLILGSLMEAGEKSVAQAIHWTKTRAWFWRLALIVTGGRSSSGLLMSEGKDDEEIPPEEVVVEGTPIEEAMEEVIGCGTTCMSTVMTPFIILAIFFFAEETEIPAQYDIRSTDLVCYLLFGLIIAPFQVMMDILMNHATELQNNVRIYDYMLYAKWRWRNRVTRWLFDDPRLDLSIAEPLQSVNHLAFSPQFYFIETYYTWGMLVGLLAITIFLRKAMNPLDDPALFIMVGQMILLNYILDRLIRWLISSVLWKPMDNSNFRVFSRSVALALQRKDAALLQEKYRQWFWQRHTGWLVNHLNDIFTPRSRERYRGKLSLLYQQALQLQPTRVYKTPGDAFPEPVGQQELPENLRL</sequence>
<comment type="caution">
    <text evidence="2">The sequence shown here is derived from an EMBL/GenBank/DDBJ whole genome shotgun (WGS) entry which is preliminary data.</text>
</comment>
<evidence type="ECO:0000256" key="1">
    <source>
        <dbReference type="SAM" id="Phobius"/>
    </source>
</evidence>
<evidence type="ECO:0000313" key="2">
    <source>
        <dbReference type="EMBL" id="CAE7571315.1"/>
    </source>
</evidence>
<evidence type="ECO:0000313" key="3">
    <source>
        <dbReference type="Proteomes" id="UP000649617"/>
    </source>
</evidence>
<dbReference type="AlphaFoldDB" id="A0A812UCP0"/>
<feature type="transmembrane region" description="Helical" evidence="1">
    <location>
        <begin position="465"/>
        <end position="481"/>
    </location>
</feature>
<feature type="transmembrane region" description="Helical" evidence="1">
    <location>
        <begin position="22"/>
        <end position="43"/>
    </location>
</feature>
<keyword evidence="1" id="KW-1133">Transmembrane helix</keyword>